<dbReference type="AlphaFoldDB" id="A0AAU8TT45"/>
<feature type="region of interest" description="Disordered" evidence="1">
    <location>
        <begin position="361"/>
        <end position="398"/>
    </location>
</feature>
<evidence type="ECO:0000256" key="1">
    <source>
        <dbReference type="SAM" id="MobiDB-lite"/>
    </source>
</evidence>
<dbReference type="KEGG" id="pfb:VO64_4584"/>
<dbReference type="Proteomes" id="UP000033099">
    <property type="component" value="Chromosome"/>
</dbReference>
<name>A0AAU8TT45_9PSED</name>
<reference evidence="2 3" key="1">
    <citation type="journal article" date="2015" name="Genome Announc.">
        <title>Complete Genome Sequence of Biocontrol Strain Pseudomonas fluorescens LBUM223.</title>
        <authorList>
            <person name="Roquigny R."/>
            <person name="Arseneault T."/>
            <person name="Gadkar V.J."/>
            <person name="Novinscak A."/>
            <person name="Joly D.L."/>
            <person name="Filion M."/>
        </authorList>
    </citation>
    <scope>NUCLEOTIDE SEQUENCE [LARGE SCALE GENOMIC DNA]</scope>
    <source>
        <strain evidence="2 3">LBUM223</strain>
    </source>
</reference>
<organism evidence="2 3">
    <name type="scientific">Pseudomonas synxantha</name>
    <dbReference type="NCBI Taxonomy" id="47883"/>
    <lineage>
        <taxon>Bacteria</taxon>
        <taxon>Pseudomonadati</taxon>
        <taxon>Pseudomonadota</taxon>
        <taxon>Gammaproteobacteria</taxon>
        <taxon>Pseudomonadales</taxon>
        <taxon>Pseudomonadaceae</taxon>
        <taxon>Pseudomonas</taxon>
    </lineage>
</organism>
<sequence>MSNTSSKPVSQDPVGPMEEWEEPVLDPTYLPAPTIPGLLPAIAGDNHRNVVPRALQLSGLSLRVDLWDRTGFFNDFDILTVSVNGRPVHIETYDAAVTLPDPVIVDLGPKSALQTNGVKDISVHVLNLSDNDVNYNINRVYVDAQDPNYGSQPSRVMIEDYGTELTPAFLVGKAGLEFTIPTPADRRGGDTYRVLVGSNIVAIEDDVPVTGDITGHIPTATILERSGSIDVRYNLADRSGNTTTLSIPNYVQVSLNEAPVFGPVSVLEEPLVDKAEARNGATVRLESLTGHLQNDTLVVLWGTIEIYRQSVGMPVFPIDIPARFAAIAAGGNFYTADIKVMIERQGSPTYNAALVQVDVDLREPGGQNPGEGPVDTNLAQPVLLGGGPDPKPDNRLSEKDRNFDATVTFTLPPGLEVGDFIDYVYGGDVVGTYPVTGAEAPDFPVPFTVPWATIDAKGNGTIETHCVIRDAINYKHSPNQDVVVEIFNIGSLTPVTFENATVITGNPNFTYAINCARQPWLGVPVKILDPGLLLVGDKVIIEAVRYAFNAPGAPVGTPIETSEFELNSEHVNLGLTVPLDLKVWLQDVTGNNGRGIVGVRWRLLRPSTGDRGRSDEVRAAWDLVGSGGNIPGYCVPGASRVKGTL</sequence>
<accession>A0AAU8TT45</accession>
<evidence type="ECO:0000313" key="2">
    <source>
        <dbReference type="EMBL" id="AKA85130.1"/>
    </source>
</evidence>
<gene>
    <name evidence="2" type="ORF">VO64_4584</name>
</gene>
<protein>
    <submittedName>
        <fullName evidence="2">Uncharacterized protein</fullName>
    </submittedName>
</protein>
<dbReference type="EMBL" id="CP011117">
    <property type="protein sequence ID" value="AKA85130.1"/>
    <property type="molecule type" value="Genomic_DNA"/>
</dbReference>
<evidence type="ECO:0000313" key="3">
    <source>
        <dbReference type="Proteomes" id="UP000033099"/>
    </source>
</evidence>
<proteinExistence type="predicted"/>
<dbReference type="RefSeq" id="WP_046071406.1">
    <property type="nucleotide sequence ID" value="NZ_CP011117.2"/>
</dbReference>